<dbReference type="PANTHER" id="PTHR43725:SF6">
    <property type="entry name" value="CHLOROPLAST STEM-LOOP BINDING PROTEIN OF 41 KDA A, CHLOROPLASTIC"/>
    <property type="match status" value="1"/>
</dbReference>
<dbReference type="PANTHER" id="PTHR43725">
    <property type="entry name" value="UDP-GLUCOSE 4-EPIMERASE"/>
    <property type="match status" value="1"/>
</dbReference>
<dbReference type="GO" id="GO:0005996">
    <property type="term" value="P:monosaccharide metabolic process"/>
    <property type="evidence" value="ECO:0007669"/>
    <property type="project" value="TreeGrafter"/>
</dbReference>
<proteinExistence type="predicted"/>
<dbReference type="AlphaFoldDB" id="A0A7S0QRB5"/>
<evidence type="ECO:0000313" key="2">
    <source>
        <dbReference type="EMBL" id="CAD8648376.1"/>
    </source>
</evidence>
<dbReference type="Gene3D" id="3.40.50.720">
    <property type="entry name" value="NAD(P)-binding Rossmann-like Domain"/>
    <property type="match status" value="1"/>
</dbReference>
<reference evidence="2" key="1">
    <citation type="submission" date="2021-01" db="EMBL/GenBank/DDBJ databases">
        <authorList>
            <person name="Corre E."/>
            <person name="Pelletier E."/>
            <person name="Niang G."/>
            <person name="Scheremetjew M."/>
            <person name="Finn R."/>
            <person name="Kale V."/>
            <person name="Holt S."/>
            <person name="Cochrane G."/>
            <person name="Meng A."/>
            <person name="Brown T."/>
            <person name="Cohen L."/>
        </authorList>
    </citation>
    <scope>NUCLEOTIDE SEQUENCE</scope>
    <source>
        <strain evidence="2">CCAP979/52</strain>
    </source>
</reference>
<dbReference type="SUPFAM" id="SSF51735">
    <property type="entry name" value="NAD(P)-binding Rossmann-fold domains"/>
    <property type="match status" value="1"/>
</dbReference>
<feature type="domain" description="NAD-dependent epimerase/dehydratase" evidence="1">
    <location>
        <begin position="31"/>
        <end position="244"/>
    </location>
</feature>
<gene>
    <name evidence="2" type="ORF">CCUR1050_LOCUS25536</name>
</gene>
<dbReference type="GO" id="GO:0003978">
    <property type="term" value="F:UDP-glucose 4-epimerase activity"/>
    <property type="evidence" value="ECO:0007669"/>
    <property type="project" value="TreeGrafter"/>
</dbReference>
<evidence type="ECO:0000259" key="1">
    <source>
        <dbReference type="Pfam" id="PF01370"/>
    </source>
</evidence>
<sequence>MFSRVAKRASGHNLATLSMKDAALIVQNKGGGHGEIGYHLAKQLSSKGLAVTLLQDAAAKMDKPPFNDYELLKSKHGVEVLACKLEDPADIKDKLAGKAFSHVFDNFAKDKATAETVAGLATAGWDVKSYAYVSSGGMYKSGAAQPMTEDAATKETGQREVEQFLAAAGLPWTSFRPQYIYGPFTNKRDYLDWFFNRIVRDRPCPLPGNGEQLLSISHVEDVARMMAGVVGKEAAASGQVFNCGTDSYVTYRALCELVGETVGKKPKIVTYNPKDFDLPKGFFPFRDETFCVSPDKAKAVLGWSKSHWIEKELDWYYDAYKTAGLDRKALTFETDDLILAKVGSPA</sequence>
<name>A0A7S0QRB5_9CRYP</name>
<dbReference type="Pfam" id="PF01370">
    <property type="entry name" value="Epimerase"/>
    <property type="match status" value="1"/>
</dbReference>
<protein>
    <recommendedName>
        <fullName evidence="1">NAD-dependent epimerase/dehydratase domain-containing protein</fullName>
    </recommendedName>
</protein>
<dbReference type="InterPro" id="IPR036291">
    <property type="entry name" value="NAD(P)-bd_dom_sf"/>
</dbReference>
<organism evidence="2">
    <name type="scientific">Cryptomonas curvata</name>
    <dbReference type="NCBI Taxonomy" id="233186"/>
    <lineage>
        <taxon>Eukaryota</taxon>
        <taxon>Cryptophyceae</taxon>
        <taxon>Cryptomonadales</taxon>
        <taxon>Cryptomonadaceae</taxon>
        <taxon>Cryptomonas</taxon>
    </lineage>
</organism>
<dbReference type="InterPro" id="IPR001509">
    <property type="entry name" value="Epimerase_deHydtase"/>
</dbReference>
<accession>A0A7S0QRB5</accession>
<dbReference type="EMBL" id="HBEZ01046295">
    <property type="protein sequence ID" value="CAD8648376.1"/>
    <property type="molecule type" value="Transcribed_RNA"/>
</dbReference>
<dbReference type="GO" id="GO:0005829">
    <property type="term" value="C:cytosol"/>
    <property type="evidence" value="ECO:0007669"/>
    <property type="project" value="TreeGrafter"/>
</dbReference>